<dbReference type="EMBL" id="JASCZI010000617">
    <property type="protein sequence ID" value="MED6112706.1"/>
    <property type="molecule type" value="Genomic_DNA"/>
</dbReference>
<evidence type="ECO:0000313" key="2">
    <source>
        <dbReference type="Proteomes" id="UP001341840"/>
    </source>
</evidence>
<sequence length="113" mass="13164">MSAVREMVEKNEIRSLALVETKACMMKDYEIKRLWGSINFKWELVEADRNSGGIICVWEKIIAQVARKMIWEEILHEKNRTGLPAIVFGDFNEVLRPDERSRGKGNSMGMRDY</sequence>
<evidence type="ECO:0008006" key="3">
    <source>
        <dbReference type="Google" id="ProtNLM"/>
    </source>
</evidence>
<accession>A0ABU6QM89</accession>
<comment type="caution">
    <text evidence="1">The sequence shown here is derived from an EMBL/GenBank/DDBJ whole genome shotgun (WGS) entry which is preliminary data.</text>
</comment>
<keyword evidence="2" id="KW-1185">Reference proteome</keyword>
<gene>
    <name evidence="1" type="ORF">PIB30_063970</name>
</gene>
<organism evidence="1 2">
    <name type="scientific">Stylosanthes scabra</name>
    <dbReference type="NCBI Taxonomy" id="79078"/>
    <lineage>
        <taxon>Eukaryota</taxon>
        <taxon>Viridiplantae</taxon>
        <taxon>Streptophyta</taxon>
        <taxon>Embryophyta</taxon>
        <taxon>Tracheophyta</taxon>
        <taxon>Spermatophyta</taxon>
        <taxon>Magnoliopsida</taxon>
        <taxon>eudicotyledons</taxon>
        <taxon>Gunneridae</taxon>
        <taxon>Pentapetalae</taxon>
        <taxon>rosids</taxon>
        <taxon>fabids</taxon>
        <taxon>Fabales</taxon>
        <taxon>Fabaceae</taxon>
        <taxon>Papilionoideae</taxon>
        <taxon>50 kb inversion clade</taxon>
        <taxon>dalbergioids sensu lato</taxon>
        <taxon>Dalbergieae</taxon>
        <taxon>Pterocarpus clade</taxon>
        <taxon>Stylosanthes</taxon>
    </lineage>
</organism>
<proteinExistence type="predicted"/>
<dbReference type="Proteomes" id="UP001341840">
    <property type="component" value="Unassembled WGS sequence"/>
</dbReference>
<reference evidence="1 2" key="1">
    <citation type="journal article" date="2023" name="Plants (Basel)">
        <title>Bridging the Gap: Combining Genomics and Transcriptomics Approaches to Understand Stylosanthes scabra, an Orphan Legume from the Brazilian Caatinga.</title>
        <authorList>
            <person name="Ferreira-Neto J.R.C."/>
            <person name="da Silva M.D."/>
            <person name="Binneck E."/>
            <person name="de Melo N.F."/>
            <person name="da Silva R.H."/>
            <person name="de Melo A.L.T.M."/>
            <person name="Pandolfi V."/>
            <person name="Bustamante F.O."/>
            <person name="Brasileiro-Vidal A.C."/>
            <person name="Benko-Iseppon A.M."/>
        </authorList>
    </citation>
    <scope>NUCLEOTIDE SEQUENCE [LARGE SCALE GENOMIC DNA]</scope>
    <source>
        <tissue evidence="1">Leaves</tissue>
    </source>
</reference>
<protein>
    <recommendedName>
        <fullName evidence="3">Endonuclease/exonuclease/phosphatase</fullName>
    </recommendedName>
</protein>
<name>A0ABU6QM89_9FABA</name>
<evidence type="ECO:0000313" key="1">
    <source>
        <dbReference type="EMBL" id="MED6112706.1"/>
    </source>
</evidence>